<organism evidence="4 5">
    <name type="scientific">Psophocarpus tetragonolobus</name>
    <name type="common">Winged bean</name>
    <name type="synonym">Dolichos tetragonolobus</name>
    <dbReference type="NCBI Taxonomy" id="3891"/>
    <lineage>
        <taxon>Eukaryota</taxon>
        <taxon>Viridiplantae</taxon>
        <taxon>Streptophyta</taxon>
        <taxon>Embryophyta</taxon>
        <taxon>Tracheophyta</taxon>
        <taxon>Spermatophyta</taxon>
        <taxon>Magnoliopsida</taxon>
        <taxon>eudicotyledons</taxon>
        <taxon>Gunneridae</taxon>
        <taxon>Pentapetalae</taxon>
        <taxon>rosids</taxon>
        <taxon>fabids</taxon>
        <taxon>Fabales</taxon>
        <taxon>Fabaceae</taxon>
        <taxon>Papilionoideae</taxon>
        <taxon>50 kb inversion clade</taxon>
        <taxon>NPAAA clade</taxon>
        <taxon>indigoferoid/millettioid clade</taxon>
        <taxon>Phaseoleae</taxon>
        <taxon>Psophocarpus</taxon>
    </lineage>
</organism>
<gene>
    <name evidence="4" type="ORF">VNO78_11048</name>
</gene>
<name>A0AAN9SKR1_PSOTE</name>
<comment type="caution">
    <text evidence="4">The sequence shown here is derived from an EMBL/GenBank/DDBJ whole genome shotgun (WGS) entry which is preliminary data.</text>
</comment>
<feature type="region of interest" description="Disordered" evidence="2">
    <location>
        <begin position="288"/>
        <end position="338"/>
    </location>
</feature>
<reference evidence="4 5" key="1">
    <citation type="submission" date="2024-01" db="EMBL/GenBank/DDBJ databases">
        <title>The genomes of 5 underutilized Papilionoideae crops provide insights into root nodulation and disease resistanc.</title>
        <authorList>
            <person name="Jiang F."/>
        </authorList>
    </citation>
    <scope>NUCLEOTIDE SEQUENCE [LARGE SCALE GENOMIC DNA]</scope>
    <source>
        <strain evidence="4">DUOXIRENSHENG_FW03</strain>
        <tissue evidence="4">Leaves</tissue>
    </source>
</reference>
<feature type="domain" description="Remorin C-terminal" evidence="3">
    <location>
        <begin position="394"/>
        <end position="497"/>
    </location>
</feature>
<feature type="region of interest" description="Disordered" evidence="2">
    <location>
        <begin position="1"/>
        <end position="70"/>
    </location>
</feature>
<evidence type="ECO:0000313" key="5">
    <source>
        <dbReference type="Proteomes" id="UP001386955"/>
    </source>
</evidence>
<keyword evidence="5" id="KW-1185">Reference proteome</keyword>
<protein>
    <recommendedName>
        <fullName evidence="3">Remorin C-terminal domain-containing protein</fullName>
    </recommendedName>
</protein>
<feature type="region of interest" description="Disordered" evidence="2">
    <location>
        <begin position="465"/>
        <end position="485"/>
    </location>
</feature>
<dbReference type="EMBL" id="JAYMYS010000003">
    <property type="protein sequence ID" value="KAK7399854.1"/>
    <property type="molecule type" value="Genomic_DNA"/>
</dbReference>
<dbReference type="PANTHER" id="PTHR31471:SF1">
    <property type="entry name" value="OS12G0613600 PROTEIN"/>
    <property type="match status" value="1"/>
</dbReference>
<dbReference type="Pfam" id="PF03763">
    <property type="entry name" value="Remorin_C"/>
    <property type="match status" value="1"/>
</dbReference>
<evidence type="ECO:0000313" key="4">
    <source>
        <dbReference type="EMBL" id="KAK7399854.1"/>
    </source>
</evidence>
<feature type="compositionally biased region" description="Polar residues" evidence="2">
    <location>
        <begin position="169"/>
        <end position="181"/>
    </location>
</feature>
<dbReference type="InterPro" id="IPR005516">
    <property type="entry name" value="Remorin_C"/>
</dbReference>
<accession>A0AAN9SKR1</accession>
<evidence type="ECO:0000256" key="1">
    <source>
        <dbReference type="ARBA" id="ARBA00005711"/>
    </source>
</evidence>
<dbReference type="AlphaFoldDB" id="A0AAN9SKR1"/>
<evidence type="ECO:0000259" key="3">
    <source>
        <dbReference type="Pfam" id="PF03763"/>
    </source>
</evidence>
<feature type="compositionally biased region" description="Polar residues" evidence="2">
    <location>
        <begin position="292"/>
        <end position="301"/>
    </location>
</feature>
<evidence type="ECO:0000256" key="2">
    <source>
        <dbReference type="SAM" id="MobiDB-lite"/>
    </source>
</evidence>
<feature type="region of interest" description="Disordered" evidence="2">
    <location>
        <begin position="139"/>
        <end position="200"/>
    </location>
</feature>
<dbReference type="Proteomes" id="UP001386955">
    <property type="component" value="Unassembled WGS sequence"/>
</dbReference>
<comment type="similarity">
    <text evidence="1">Belongs to the remorin family.</text>
</comment>
<proteinExistence type="inferred from homology"/>
<feature type="compositionally biased region" description="Low complexity" evidence="2">
    <location>
        <begin position="307"/>
        <end position="318"/>
    </location>
</feature>
<sequence>MWTPRLSNMDYERIQKPQGGGGFSPGKLRSMLLGVEKKRKEEEELDSTFTTRSHNSDMDESGGSSSDHCKDVDVVSVLPEYSTSAIVRTCSIEAVGGDRFVKANSAVASRNRILEDSSSDYDSGHDSLSMPSSMFEFQKAERAPQRVPVGPFSKPAPSKWDDAQKWIASPTSNRPKTSQTQGQGGPRKAGSLGYGSRQSSMKVVVEVPDQREIALDEPDTKQIDTNQTKMESGGQKFVSWEADDPYAIASSCVSLSQHNSSLAIQNATTFVPPPSTARSVSMRDMGTEMTPIASQEPSRTGTPVRATTPMRSPNSSRPSTPPRTSPASTLTDLHSDNLNELSEKELQIKTRREIMVLGTQLGKVNIAAWASKEEEDKDASTSLKTKAEPPKSVVEARAAAWEEAEKAKYMARFRREEMKIQAWENHQKAKTEAKMRKIEVEVERIRSKAHDKLMNKLAAARHKAEEKRAAAEANRNHQAAKTEEQAEYIRRTGRVPSSYLSFSCCNWCS</sequence>
<dbReference type="PANTHER" id="PTHR31471">
    <property type="entry name" value="OS02G0116800 PROTEIN"/>
    <property type="match status" value="1"/>
</dbReference>